<dbReference type="AlphaFoldDB" id="A0A016VM30"/>
<sequence>MKIFERIADLYKSVLIPVLPEKCENGHADFCLTFEKLSMLAKGHLRCDPVPDLAKIAMSPETYEYMQIL</sequence>
<reference evidence="2" key="1">
    <citation type="journal article" date="2015" name="Nat. Genet.">
        <title>The genome and transcriptome of the zoonotic hookworm Ancylostoma ceylanicum identify infection-specific gene families.</title>
        <authorList>
            <person name="Schwarz E.M."/>
            <person name="Hu Y."/>
            <person name="Antoshechkin I."/>
            <person name="Miller M.M."/>
            <person name="Sternberg P.W."/>
            <person name="Aroian R.V."/>
        </authorList>
    </citation>
    <scope>NUCLEOTIDE SEQUENCE</scope>
    <source>
        <strain evidence="2">HY135</strain>
    </source>
</reference>
<accession>A0A016VM30</accession>
<evidence type="ECO:0000313" key="1">
    <source>
        <dbReference type="EMBL" id="EYC28654.1"/>
    </source>
</evidence>
<evidence type="ECO:0000313" key="2">
    <source>
        <dbReference type="Proteomes" id="UP000024635"/>
    </source>
</evidence>
<dbReference type="Proteomes" id="UP000024635">
    <property type="component" value="Unassembled WGS sequence"/>
</dbReference>
<comment type="caution">
    <text evidence="1">The sequence shown here is derived from an EMBL/GenBank/DDBJ whole genome shotgun (WGS) entry which is preliminary data.</text>
</comment>
<organism evidence="1 2">
    <name type="scientific">Ancylostoma ceylanicum</name>
    <dbReference type="NCBI Taxonomy" id="53326"/>
    <lineage>
        <taxon>Eukaryota</taxon>
        <taxon>Metazoa</taxon>
        <taxon>Ecdysozoa</taxon>
        <taxon>Nematoda</taxon>
        <taxon>Chromadorea</taxon>
        <taxon>Rhabditida</taxon>
        <taxon>Rhabditina</taxon>
        <taxon>Rhabditomorpha</taxon>
        <taxon>Strongyloidea</taxon>
        <taxon>Ancylostomatidae</taxon>
        <taxon>Ancylostomatinae</taxon>
        <taxon>Ancylostoma</taxon>
    </lineage>
</organism>
<proteinExistence type="predicted"/>
<keyword evidence="2" id="KW-1185">Reference proteome</keyword>
<name>A0A016VM30_9BILA</name>
<gene>
    <name evidence="1" type="primary">Acey_s0007.g3342</name>
    <name evidence="1" type="ORF">Y032_0007g3342</name>
</gene>
<dbReference type="EMBL" id="JARK01001343">
    <property type="protein sequence ID" value="EYC28654.1"/>
    <property type="molecule type" value="Genomic_DNA"/>
</dbReference>
<protein>
    <submittedName>
        <fullName evidence="1">Uncharacterized protein</fullName>
    </submittedName>
</protein>